<reference evidence="2 3" key="1">
    <citation type="submission" date="2019-05" db="EMBL/GenBank/DDBJ databases">
        <title>Another draft genome of Portunus trituberculatus and its Hox gene families provides insights of decapod evolution.</title>
        <authorList>
            <person name="Jeong J.-H."/>
            <person name="Song I."/>
            <person name="Kim S."/>
            <person name="Choi T."/>
            <person name="Kim D."/>
            <person name="Ryu S."/>
            <person name="Kim W."/>
        </authorList>
    </citation>
    <scope>NUCLEOTIDE SEQUENCE [LARGE SCALE GENOMIC DNA]</scope>
    <source>
        <tissue evidence="2">Muscle</tissue>
    </source>
</reference>
<dbReference type="EMBL" id="VSRR010034716">
    <property type="protein sequence ID" value="MPC72415.1"/>
    <property type="molecule type" value="Genomic_DNA"/>
</dbReference>
<dbReference type="Proteomes" id="UP000324222">
    <property type="component" value="Unassembled WGS sequence"/>
</dbReference>
<evidence type="ECO:0000256" key="1">
    <source>
        <dbReference type="SAM" id="MobiDB-lite"/>
    </source>
</evidence>
<sequence>MQIKLPPSVSSTRKPQVRSGEVGKVRWYPKTKFDEHELEAVLECFAARDSGAAPRRATNPSQLQATATFTSTQGEKVTTLR</sequence>
<organism evidence="2 3">
    <name type="scientific">Portunus trituberculatus</name>
    <name type="common">Swimming crab</name>
    <name type="synonym">Neptunus trituberculatus</name>
    <dbReference type="NCBI Taxonomy" id="210409"/>
    <lineage>
        <taxon>Eukaryota</taxon>
        <taxon>Metazoa</taxon>
        <taxon>Ecdysozoa</taxon>
        <taxon>Arthropoda</taxon>
        <taxon>Crustacea</taxon>
        <taxon>Multicrustacea</taxon>
        <taxon>Malacostraca</taxon>
        <taxon>Eumalacostraca</taxon>
        <taxon>Eucarida</taxon>
        <taxon>Decapoda</taxon>
        <taxon>Pleocyemata</taxon>
        <taxon>Brachyura</taxon>
        <taxon>Eubrachyura</taxon>
        <taxon>Portunoidea</taxon>
        <taxon>Portunidae</taxon>
        <taxon>Portuninae</taxon>
        <taxon>Portunus</taxon>
    </lineage>
</organism>
<name>A0A5B7HRQ8_PORTR</name>
<evidence type="ECO:0000313" key="2">
    <source>
        <dbReference type="EMBL" id="MPC72415.1"/>
    </source>
</evidence>
<protein>
    <submittedName>
        <fullName evidence="2">Uncharacterized protein</fullName>
    </submittedName>
</protein>
<keyword evidence="3" id="KW-1185">Reference proteome</keyword>
<feature type="compositionally biased region" description="Polar residues" evidence="1">
    <location>
        <begin position="58"/>
        <end position="81"/>
    </location>
</feature>
<feature type="region of interest" description="Disordered" evidence="1">
    <location>
        <begin position="52"/>
        <end position="81"/>
    </location>
</feature>
<evidence type="ECO:0000313" key="3">
    <source>
        <dbReference type="Proteomes" id="UP000324222"/>
    </source>
</evidence>
<comment type="caution">
    <text evidence="2">The sequence shown here is derived from an EMBL/GenBank/DDBJ whole genome shotgun (WGS) entry which is preliminary data.</text>
</comment>
<proteinExistence type="predicted"/>
<gene>
    <name evidence="2" type="ORF">E2C01_066720</name>
</gene>
<dbReference type="AlphaFoldDB" id="A0A5B7HRQ8"/>
<feature type="region of interest" description="Disordered" evidence="1">
    <location>
        <begin position="1"/>
        <end position="20"/>
    </location>
</feature>
<accession>A0A5B7HRQ8</accession>